<evidence type="ECO:0000313" key="2">
    <source>
        <dbReference type="Proteomes" id="UP000559653"/>
    </source>
</evidence>
<evidence type="ECO:0000313" key="1">
    <source>
        <dbReference type="EMBL" id="MBA4452251.1"/>
    </source>
</evidence>
<dbReference type="Proteomes" id="UP000559653">
    <property type="component" value="Unassembled WGS sequence"/>
</dbReference>
<organism evidence="1 2">
    <name type="scientific">Candidatus Nitrosomaritimum aestuariumsis</name>
    <dbReference type="NCBI Taxonomy" id="3342354"/>
    <lineage>
        <taxon>Archaea</taxon>
        <taxon>Nitrososphaerota</taxon>
        <taxon>Nitrososphaeria</taxon>
        <taxon>Nitrosopumilales</taxon>
        <taxon>Nitrosopumilaceae</taxon>
        <taxon>Candidatus Nitrosomaritimum</taxon>
    </lineage>
</organism>
<dbReference type="EMBL" id="JACEMZ010000016">
    <property type="protein sequence ID" value="MBA4452251.1"/>
    <property type="molecule type" value="Genomic_DNA"/>
</dbReference>
<comment type="caution">
    <text evidence="1">The sequence shown here is derived from an EMBL/GenBank/DDBJ whole genome shotgun (WGS) entry which is preliminary data.</text>
</comment>
<protein>
    <submittedName>
        <fullName evidence="1">SIMPL domain-containing protein</fullName>
    </submittedName>
</protein>
<sequence>MNKQIVISAIVGAILVLAITVTTLSENQAEAQTTPFPSREKVISVTGEATAAVDPDLLVITFGVETQEKSARDALVANSESMTSIVDALNSMGISEDELSTSRINIYPIYDNYRDPKTEKYTQELIGYRVTNTISVETNQLGKAADIIDGGVSSGANRVENVSFTLSPQKQIEVKDELLGQAVINAKTKAENALAPLDHKIIGVKAVTLSEFGMPPPIPVFSTAGSFAEDASFKSSTPVFTSDQDITTTASVIFLIGSN</sequence>
<gene>
    <name evidence="1" type="ORF">H2B03_03625</name>
</gene>
<reference evidence="1 2" key="1">
    <citation type="journal article" date="2020" name="Appl. Environ. Microbiol.">
        <title>Genomic Characteristics of a Novel Species of Ammonia-Oxidizing Archaea from the Jiulong River Estuary.</title>
        <authorList>
            <person name="Zou D."/>
            <person name="Wan R."/>
            <person name="Han L."/>
            <person name="Xu M.N."/>
            <person name="Liu Y."/>
            <person name="Liu H."/>
            <person name="Kao S.J."/>
            <person name="Li M."/>
        </authorList>
    </citation>
    <scope>NUCLEOTIDE SEQUENCE [LARGE SCALE GENOMIC DNA]</scope>
    <source>
        <strain evidence="1">W1bin1</strain>
    </source>
</reference>
<proteinExistence type="predicted"/>
<name>A0AC60VXU3_9ARCH</name>
<accession>A0AC60VXU3</accession>